<proteinExistence type="predicted"/>
<dbReference type="Proteomes" id="UP000625527">
    <property type="component" value="Unassembled WGS sequence"/>
</dbReference>
<gene>
    <name evidence="1" type="ORF">IHE71_07040</name>
</gene>
<organism evidence="1 2">
    <name type="scientific">Myceligenerans pegani</name>
    <dbReference type="NCBI Taxonomy" id="2776917"/>
    <lineage>
        <taxon>Bacteria</taxon>
        <taxon>Bacillati</taxon>
        <taxon>Actinomycetota</taxon>
        <taxon>Actinomycetes</taxon>
        <taxon>Micrococcales</taxon>
        <taxon>Promicromonosporaceae</taxon>
        <taxon>Myceligenerans</taxon>
    </lineage>
</organism>
<dbReference type="PANTHER" id="PTHR10000:SF8">
    <property type="entry name" value="HAD SUPERFAMILY HYDROLASE-LIKE, TYPE 3"/>
    <property type="match status" value="1"/>
</dbReference>
<dbReference type="InterPro" id="IPR023214">
    <property type="entry name" value="HAD_sf"/>
</dbReference>
<dbReference type="Gene3D" id="3.30.1240.10">
    <property type="match status" value="1"/>
</dbReference>
<accession>A0ABR9MVP1</accession>
<sequence length="177" mass="18520">MVKLARELMAEVEIAVEEVGYGYFVTREFERGALSGRQIVVPDDTLPTATTRLVLRAPGVVETLLRPVRGLNLTATPSSPSWIDVTPPLLSKATALFRVRRRLGVDPANTLAVGDAENDVPAFKWAATAIAMGGSPPAVRAAADATTGTLEQHGAASILEAVAAGRPAVAGPVRRSA</sequence>
<dbReference type="Pfam" id="PF08282">
    <property type="entry name" value="Hydrolase_3"/>
    <property type="match status" value="1"/>
</dbReference>
<keyword evidence="2" id="KW-1185">Reference proteome</keyword>
<protein>
    <submittedName>
        <fullName evidence="1">HAD family phosphatase</fullName>
    </submittedName>
</protein>
<dbReference type="InterPro" id="IPR036412">
    <property type="entry name" value="HAD-like_sf"/>
</dbReference>
<evidence type="ECO:0000313" key="1">
    <source>
        <dbReference type="EMBL" id="MBE1875459.1"/>
    </source>
</evidence>
<dbReference type="PANTHER" id="PTHR10000">
    <property type="entry name" value="PHOSPHOSERINE PHOSPHATASE"/>
    <property type="match status" value="1"/>
</dbReference>
<name>A0ABR9MVP1_9MICO</name>
<evidence type="ECO:0000313" key="2">
    <source>
        <dbReference type="Proteomes" id="UP000625527"/>
    </source>
</evidence>
<reference evidence="1 2" key="1">
    <citation type="submission" date="2020-10" db="EMBL/GenBank/DDBJ databases">
        <title>Myceligenerans pegani sp. nov., an endophytic actinomycete isolated from Peganum harmala L. in Xinjiang, China.</title>
        <authorList>
            <person name="Xin L."/>
        </authorList>
    </citation>
    <scope>NUCLEOTIDE SEQUENCE [LARGE SCALE GENOMIC DNA]</scope>
    <source>
        <strain evidence="1 2">TRM65318</strain>
    </source>
</reference>
<dbReference type="EMBL" id="JADAQT010000065">
    <property type="protein sequence ID" value="MBE1875459.1"/>
    <property type="molecule type" value="Genomic_DNA"/>
</dbReference>
<dbReference type="Gene3D" id="3.40.50.1000">
    <property type="entry name" value="HAD superfamily/HAD-like"/>
    <property type="match status" value="1"/>
</dbReference>
<dbReference type="SUPFAM" id="SSF56784">
    <property type="entry name" value="HAD-like"/>
    <property type="match status" value="1"/>
</dbReference>
<dbReference type="RefSeq" id="WP_192862033.1">
    <property type="nucleotide sequence ID" value="NZ_JADAQT010000065.1"/>
</dbReference>
<comment type="caution">
    <text evidence="1">The sequence shown here is derived from an EMBL/GenBank/DDBJ whole genome shotgun (WGS) entry which is preliminary data.</text>
</comment>